<gene>
    <name evidence="10" type="primary">mnmE</name>
    <name evidence="10" type="synonym">trmE</name>
    <name evidence="13" type="ORF">SAMN06296020_10776</name>
</gene>
<feature type="binding site" evidence="10">
    <location>
        <position position="258"/>
    </location>
    <ligand>
        <name>K(+)</name>
        <dbReference type="ChEBI" id="CHEBI:29103"/>
    </ligand>
</feature>
<feature type="binding site" evidence="10">
    <location>
        <position position="462"/>
    </location>
    <ligand>
        <name>(6S)-5-formyl-5,6,7,8-tetrahydrofolate</name>
        <dbReference type="ChEBI" id="CHEBI:57457"/>
    </ligand>
</feature>
<dbReference type="InterPro" id="IPR005225">
    <property type="entry name" value="Small_GTP-bd"/>
</dbReference>
<feature type="domain" description="TrmE-type G" evidence="12">
    <location>
        <begin position="224"/>
        <end position="383"/>
    </location>
</feature>
<evidence type="ECO:0000313" key="13">
    <source>
        <dbReference type="EMBL" id="SMP58400.1"/>
    </source>
</evidence>
<dbReference type="SUPFAM" id="SSF116878">
    <property type="entry name" value="TrmE connector domain"/>
    <property type="match status" value="1"/>
</dbReference>
<dbReference type="NCBIfam" id="NF003661">
    <property type="entry name" value="PRK05291.1-3"/>
    <property type="match status" value="1"/>
</dbReference>
<dbReference type="InterPro" id="IPR025867">
    <property type="entry name" value="MnmE_helical"/>
</dbReference>
<comment type="cofactor">
    <cofactor evidence="10">
        <name>K(+)</name>
        <dbReference type="ChEBI" id="CHEBI:29103"/>
    </cofactor>
    <text evidence="10">Binds 1 potassium ion per subunit.</text>
</comment>
<dbReference type="Gene3D" id="3.30.1360.120">
    <property type="entry name" value="Probable tRNA modification gtpase trme, domain 1"/>
    <property type="match status" value="1"/>
</dbReference>
<dbReference type="CDD" id="cd14858">
    <property type="entry name" value="TrmE_N"/>
    <property type="match status" value="1"/>
</dbReference>
<evidence type="ECO:0000256" key="1">
    <source>
        <dbReference type="ARBA" id="ARBA00011043"/>
    </source>
</evidence>
<dbReference type="InterPro" id="IPR006073">
    <property type="entry name" value="GTP-bd"/>
</dbReference>
<keyword evidence="14" id="KW-1185">Reference proteome</keyword>
<keyword evidence="6 10" id="KW-0378">Hydrolase</keyword>
<feature type="binding site" evidence="10">
    <location>
        <position position="234"/>
    </location>
    <ligand>
        <name>K(+)</name>
        <dbReference type="ChEBI" id="CHEBI:29103"/>
    </ligand>
</feature>
<comment type="similarity">
    <text evidence="1 10 11">Belongs to the TRAFAC class TrmE-Era-EngA-EngB-Septin-like GTPase superfamily. TrmE GTPase family.</text>
</comment>
<feature type="binding site" evidence="10">
    <location>
        <position position="259"/>
    </location>
    <ligand>
        <name>Mg(2+)</name>
        <dbReference type="ChEBI" id="CHEBI:18420"/>
    </ligand>
</feature>
<evidence type="ECO:0000256" key="10">
    <source>
        <dbReference type="HAMAP-Rule" id="MF_00379"/>
    </source>
</evidence>
<dbReference type="InterPro" id="IPR004520">
    <property type="entry name" value="GTPase_MnmE"/>
</dbReference>
<feature type="binding site" evidence="10">
    <location>
        <begin position="253"/>
        <end position="259"/>
    </location>
    <ligand>
        <name>GTP</name>
        <dbReference type="ChEBI" id="CHEBI:37565"/>
    </ligand>
</feature>
<dbReference type="NCBIfam" id="TIGR00231">
    <property type="entry name" value="small_GTP"/>
    <property type="match status" value="1"/>
</dbReference>
<evidence type="ECO:0000256" key="2">
    <source>
        <dbReference type="ARBA" id="ARBA00022490"/>
    </source>
</evidence>
<sequence>MVQEETIAAIATATGEAGIGIVRVSGGEALEKVRRLFYDASGRSVESLPPRRMLYGQIRNPENSEVVDEVLMVYMKAPHTYTREDVVEIQCHGGTQSVRRIMALLLAQGIRGAAPGEFTKRAFLNGRLDLSQAEAVMDLISARTERSHQAAMDQLEGFLSRKVRLLRERMLALLAEMEVSIDFSEEEDVEVATYDSLMNASRELITEIDGLIASARTGKILREGIKTIIVGKPNVGKSSLLNALLRESRAIVTDIPGTTRDAIEEQLNLKGIPMVLMDTAGIRETEDLVEQLGVERTRLLFEKADLVIMMLDASTHLSREDQEILSMIKNKKTLILVNKTDLPSLFSETELPDWVDRNQLLRISLLEEAGMEALEEALITLVFQGETLEKEKEMVTNLRHQQALEVAGKALQDGLQALENQLPLDFLQVDYQTAMDSLGEIVGETVREDLVDYIFSHFCIGK</sequence>
<accession>A0AA45WWB1</accession>
<dbReference type="EC" id="3.6.-.-" evidence="10"/>
<dbReference type="GO" id="GO:0042802">
    <property type="term" value="F:identical protein binding"/>
    <property type="evidence" value="ECO:0007669"/>
    <property type="project" value="UniProtKB-ARBA"/>
</dbReference>
<proteinExistence type="inferred from homology"/>
<dbReference type="FunFam" id="3.40.50.300:FF:000494">
    <property type="entry name" value="tRNA modification GTPase MnmE"/>
    <property type="match status" value="1"/>
</dbReference>
<keyword evidence="7 10" id="KW-0460">Magnesium</keyword>
<feature type="binding site" evidence="10">
    <location>
        <position position="88"/>
    </location>
    <ligand>
        <name>(6S)-5-formyl-5,6,7,8-tetrahydrofolate</name>
        <dbReference type="ChEBI" id="CHEBI:57457"/>
    </ligand>
</feature>
<dbReference type="Gene3D" id="3.40.50.300">
    <property type="entry name" value="P-loop containing nucleotide triphosphate hydrolases"/>
    <property type="match status" value="1"/>
</dbReference>
<keyword evidence="8 10" id="KW-0630">Potassium</keyword>
<keyword evidence="2 10" id="KW-0963">Cytoplasm</keyword>
<comment type="subcellular location">
    <subcellularLocation>
        <location evidence="10">Cytoplasm</location>
    </subcellularLocation>
</comment>
<dbReference type="EMBL" id="FXUF01000007">
    <property type="protein sequence ID" value="SMP58400.1"/>
    <property type="molecule type" value="Genomic_DNA"/>
</dbReference>
<feature type="binding site" evidence="10">
    <location>
        <begin position="278"/>
        <end position="281"/>
    </location>
    <ligand>
        <name>GTP</name>
        <dbReference type="ChEBI" id="CHEBI:37565"/>
    </ligand>
</feature>
<dbReference type="HAMAP" id="MF_00379">
    <property type="entry name" value="GTPase_MnmE"/>
    <property type="match status" value="1"/>
</dbReference>
<dbReference type="GO" id="GO:0005525">
    <property type="term" value="F:GTP binding"/>
    <property type="evidence" value="ECO:0007669"/>
    <property type="project" value="UniProtKB-UniRule"/>
</dbReference>
<keyword evidence="9 10" id="KW-0342">GTP-binding</keyword>
<protein>
    <recommendedName>
        <fullName evidence="10">tRNA modification GTPase MnmE</fullName>
        <ecNumber evidence="10">3.6.-.-</ecNumber>
    </recommendedName>
</protein>
<dbReference type="PANTHER" id="PTHR42714">
    <property type="entry name" value="TRNA MODIFICATION GTPASE GTPBP3"/>
    <property type="match status" value="1"/>
</dbReference>
<evidence type="ECO:0000259" key="12">
    <source>
        <dbReference type="PROSITE" id="PS51709"/>
    </source>
</evidence>
<keyword evidence="5 10" id="KW-0547">Nucleotide-binding</keyword>
<dbReference type="GO" id="GO:0003924">
    <property type="term" value="F:GTPase activity"/>
    <property type="evidence" value="ECO:0007669"/>
    <property type="project" value="UniProtKB-UniRule"/>
</dbReference>
<dbReference type="CDD" id="cd04164">
    <property type="entry name" value="trmE"/>
    <property type="match status" value="1"/>
</dbReference>
<evidence type="ECO:0000256" key="5">
    <source>
        <dbReference type="ARBA" id="ARBA00022741"/>
    </source>
</evidence>
<dbReference type="InterPro" id="IPR027266">
    <property type="entry name" value="TrmE/GcvT-like"/>
</dbReference>
<dbReference type="Proteomes" id="UP001158066">
    <property type="component" value="Unassembled WGS sequence"/>
</dbReference>
<dbReference type="AlphaFoldDB" id="A0AA45WWB1"/>
<dbReference type="PROSITE" id="PS51709">
    <property type="entry name" value="G_TRME"/>
    <property type="match status" value="1"/>
</dbReference>
<keyword evidence="3 10" id="KW-0819">tRNA processing</keyword>
<comment type="subunit">
    <text evidence="10">Homodimer. Heterotetramer of two MnmE and two MnmG subunits.</text>
</comment>
<dbReference type="GO" id="GO:0046872">
    <property type="term" value="F:metal ion binding"/>
    <property type="evidence" value="ECO:0007669"/>
    <property type="project" value="UniProtKB-KW"/>
</dbReference>
<feature type="binding site" evidence="10">
    <location>
        <begin position="234"/>
        <end position="239"/>
    </location>
    <ligand>
        <name>GTP</name>
        <dbReference type="ChEBI" id="CHEBI:37565"/>
    </ligand>
</feature>
<comment type="caution">
    <text evidence="13">The sequence shown here is derived from an EMBL/GenBank/DDBJ whole genome shotgun (WGS) entry which is preliminary data.</text>
</comment>
<feature type="binding site" evidence="10">
    <location>
        <position position="253"/>
    </location>
    <ligand>
        <name>K(+)</name>
        <dbReference type="ChEBI" id="CHEBI:29103"/>
    </ligand>
</feature>
<dbReference type="InterPro" id="IPR027417">
    <property type="entry name" value="P-loop_NTPase"/>
</dbReference>
<feature type="binding site" evidence="10">
    <location>
        <position position="238"/>
    </location>
    <ligand>
        <name>Mg(2+)</name>
        <dbReference type="ChEBI" id="CHEBI:18420"/>
    </ligand>
</feature>
<dbReference type="Gene3D" id="1.20.120.430">
    <property type="entry name" value="tRNA modification GTPase MnmE domain 2"/>
    <property type="match status" value="1"/>
</dbReference>
<organism evidence="13 14">
    <name type="scientific">Anoxynatronum buryatiense</name>
    <dbReference type="NCBI Taxonomy" id="489973"/>
    <lineage>
        <taxon>Bacteria</taxon>
        <taxon>Bacillati</taxon>
        <taxon>Bacillota</taxon>
        <taxon>Clostridia</taxon>
        <taxon>Eubacteriales</taxon>
        <taxon>Clostridiaceae</taxon>
        <taxon>Anoxynatronum</taxon>
    </lineage>
</organism>
<feature type="binding site" evidence="10">
    <location>
        <position position="255"/>
    </location>
    <ligand>
        <name>K(+)</name>
        <dbReference type="ChEBI" id="CHEBI:29103"/>
    </ligand>
</feature>
<comment type="function">
    <text evidence="10">Exhibits a very high intrinsic GTPase hydrolysis rate. Involved in the addition of a carboxymethylaminomethyl (cmnm) group at the wobble position (U34) of certain tRNAs, forming tRNA-cmnm(5)s(2)U34.</text>
</comment>
<dbReference type="FunFam" id="3.30.1360.120:FF:000003">
    <property type="entry name" value="tRNA modification GTPase MnmE"/>
    <property type="match status" value="1"/>
</dbReference>
<reference evidence="13" key="1">
    <citation type="submission" date="2017-05" db="EMBL/GenBank/DDBJ databases">
        <authorList>
            <person name="Varghese N."/>
            <person name="Submissions S."/>
        </authorList>
    </citation>
    <scope>NUCLEOTIDE SEQUENCE</scope>
    <source>
        <strain evidence="13">Su22</strain>
    </source>
</reference>
<evidence type="ECO:0000256" key="9">
    <source>
        <dbReference type="ARBA" id="ARBA00023134"/>
    </source>
</evidence>
<dbReference type="Pfam" id="PF12631">
    <property type="entry name" value="MnmE_helical"/>
    <property type="match status" value="1"/>
</dbReference>
<dbReference type="GO" id="GO:0005829">
    <property type="term" value="C:cytosol"/>
    <property type="evidence" value="ECO:0007669"/>
    <property type="project" value="TreeGrafter"/>
</dbReference>
<dbReference type="GO" id="GO:0030488">
    <property type="term" value="P:tRNA methylation"/>
    <property type="evidence" value="ECO:0007669"/>
    <property type="project" value="TreeGrafter"/>
</dbReference>
<evidence type="ECO:0000256" key="11">
    <source>
        <dbReference type="RuleBase" id="RU003313"/>
    </source>
</evidence>
<feature type="binding site" evidence="10">
    <location>
        <position position="127"/>
    </location>
    <ligand>
        <name>(6S)-5-formyl-5,6,7,8-tetrahydrofolate</name>
        <dbReference type="ChEBI" id="CHEBI:57457"/>
    </ligand>
</feature>
<evidence type="ECO:0000256" key="7">
    <source>
        <dbReference type="ARBA" id="ARBA00022842"/>
    </source>
</evidence>
<feature type="binding site" evidence="10">
    <location>
        <position position="23"/>
    </location>
    <ligand>
        <name>(6S)-5-formyl-5,6,7,8-tetrahydrofolate</name>
        <dbReference type="ChEBI" id="CHEBI:57457"/>
    </ligand>
</feature>
<dbReference type="GO" id="GO:0002098">
    <property type="term" value="P:tRNA wobble uridine modification"/>
    <property type="evidence" value="ECO:0007669"/>
    <property type="project" value="TreeGrafter"/>
</dbReference>
<dbReference type="PANTHER" id="PTHR42714:SF2">
    <property type="entry name" value="TRNA MODIFICATION GTPASE GTPBP3, MITOCHONDRIAL"/>
    <property type="match status" value="1"/>
</dbReference>
<dbReference type="InterPro" id="IPR027368">
    <property type="entry name" value="MnmE_dom2"/>
</dbReference>
<dbReference type="InterPro" id="IPR031168">
    <property type="entry name" value="G_TrmE"/>
</dbReference>
<evidence type="ECO:0000256" key="8">
    <source>
        <dbReference type="ARBA" id="ARBA00022958"/>
    </source>
</evidence>
<evidence type="ECO:0000313" key="14">
    <source>
        <dbReference type="Proteomes" id="UP001158066"/>
    </source>
</evidence>
<dbReference type="InterPro" id="IPR018948">
    <property type="entry name" value="GTP-bd_TrmE_N"/>
</dbReference>
<comment type="caution">
    <text evidence="10">Lacks conserved residue(s) required for the propagation of feature annotation.</text>
</comment>
<dbReference type="Pfam" id="PF01926">
    <property type="entry name" value="MMR_HSR1"/>
    <property type="match status" value="1"/>
</dbReference>
<dbReference type="SUPFAM" id="SSF52540">
    <property type="entry name" value="P-loop containing nucleoside triphosphate hydrolases"/>
    <property type="match status" value="1"/>
</dbReference>
<evidence type="ECO:0000256" key="4">
    <source>
        <dbReference type="ARBA" id="ARBA00022723"/>
    </source>
</evidence>
<dbReference type="Pfam" id="PF10396">
    <property type="entry name" value="TrmE_N"/>
    <property type="match status" value="1"/>
</dbReference>
<evidence type="ECO:0000256" key="3">
    <source>
        <dbReference type="ARBA" id="ARBA00022694"/>
    </source>
</evidence>
<dbReference type="PRINTS" id="PR00449">
    <property type="entry name" value="RASTRNSFRMNG"/>
</dbReference>
<name>A0AA45WWB1_9CLOT</name>
<dbReference type="NCBIfam" id="TIGR00450">
    <property type="entry name" value="mnmE_trmE_thdF"/>
    <property type="match status" value="1"/>
</dbReference>
<evidence type="ECO:0000256" key="6">
    <source>
        <dbReference type="ARBA" id="ARBA00022801"/>
    </source>
</evidence>
<keyword evidence="4 10" id="KW-0479">Metal-binding</keyword>